<keyword evidence="2" id="KW-1133">Transmembrane helix</keyword>
<feature type="region of interest" description="Disordered" evidence="1">
    <location>
        <begin position="153"/>
        <end position="188"/>
    </location>
</feature>
<sequence length="609" mass="67917">MARDYRYASLVLIVESYACMVLNLECLLGVYRPFMQHLARNHSELRRSGGSGEGPQIGDSAGDRTQNLWFHKKIKLELELGLLIEIDLGSRAWIRIGDRLVRGSDSPSQLKQIPDHRDMDPQYATVDQLAEITDTMASLRDAILGLGQRIDGHQAQPLPIPGSTLHDSTTPPSGPSGPTIQQDYIVPPPPPPLIQSAPQRWFASLDPSRRRTWADLGQEFIRQYSFNTIMDVSWRELEALRQGPDETVTSFISRWREKIAQIIDKPSKRDQISMIMRSLQPRFARHLMGFPQTNFGSLMQALYGIEEGISRGLWADSSPSDSKGKKSGSGPRPSDVGTIGMTGHSMIGTDQLLPLGRQGLLICTHHQRPPMQFHHQYRAPPPLRSGLVDLGRPGVAIDPLPTHDTRTIPPPPEGVHLIEFAGDEIFMMGWDGEAPQSISLYEESDFVGYIPRQQIPRPFSLTPDKIYGPPLVSPVYLQHVPPMTPFILFPEEYRPPHRDVQIVTRSGRVAQPPPIDRPFADIAAREEVQREDDEILRQLHTTQARISIWSLLASSSRRVPSVLLENGSALNVCPLVTAIALGFSPDDFGPSTQTVRAYDGTQRTVMGTL</sequence>
<accession>A5BBU9</accession>
<evidence type="ECO:0000256" key="2">
    <source>
        <dbReference type="SAM" id="Phobius"/>
    </source>
</evidence>
<keyword evidence="2" id="KW-0812">Transmembrane</keyword>
<feature type="compositionally biased region" description="Low complexity" evidence="1">
    <location>
        <begin position="168"/>
        <end position="179"/>
    </location>
</feature>
<dbReference type="Pfam" id="PF03732">
    <property type="entry name" value="Retrotrans_gag"/>
    <property type="match status" value="1"/>
</dbReference>
<evidence type="ECO:0000256" key="1">
    <source>
        <dbReference type="SAM" id="MobiDB-lite"/>
    </source>
</evidence>
<organism evidence="4">
    <name type="scientific">Vitis vinifera</name>
    <name type="common">Grape</name>
    <dbReference type="NCBI Taxonomy" id="29760"/>
    <lineage>
        <taxon>Eukaryota</taxon>
        <taxon>Viridiplantae</taxon>
        <taxon>Streptophyta</taxon>
        <taxon>Embryophyta</taxon>
        <taxon>Tracheophyta</taxon>
        <taxon>Spermatophyta</taxon>
        <taxon>Magnoliopsida</taxon>
        <taxon>eudicotyledons</taxon>
        <taxon>Gunneridae</taxon>
        <taxon>Pentapetalae</taxon>
        <taxon>rosids</taxon>
        <taxon>Vitales</taxon>
        <taxon>Vitaceae</taxon>
        <taxon>Viteae</taxon>
        <taxon>Vitis</taxon>
    </lineage>
</organism>
<reference evidence="4" key="1">
    <citation type="journal article" date="2007" name="PLoS ONE">
        <title>The first genome sequence of an elite grapevine cultivar (Pinot noir Vitis vinifera L.): coping with a highly heterozygous genome.</title>
        <authorList>
            <person name="Velasco R."/>
            <person name="Zharkikh A."/>
            <person name="Troggio M."/>
            <person name="Cartwright D.A."/>
            <person name="Cestaro A."/>
            <person name="Pruss D."/>
            <person name="Pindo M."/>
            <person name="FitzGerald L.M."/>
            <person name="Vezzulli S."/>
            <person name="Reid J."/>
            <person name="Malacarne G."/>
            <person name="Iliev D."/>
            <person name="Coppola G."/>
            <person name="Wardell B."/>
            <person name="Micheletti D."/>
            <person name="Macalma T."/>
            <person name="Facci M."/>
            <person name="Mitchell J.T."/>
            <person name="Perazzolli M."/>
            <person name="Eldredge G."/>
            <person name="Gatto P."/>
            <person name="Oyzerski R."/>
            <person name="Moretto M."/>
            <person name="Gutin N."/>
            <person name="Stefanini M."/>
            <person name="Chen Y."/>
            <person name="Segala C."/>
            <person name="Davenport C."/>
            <person name="Dematte L."/>
            <person name="Mraz A."/>
            <person name="Battilana J."/>
            <person name="Stormo K."/>
            <person name="Costa F."/>
            <person name="Tao Q."/>
            <person name="Si-Ammour A."/>
            <person name="Harkins T."/>
            <person name="Lackey A."/>
            <person name="Perbost C."/>
            <person name="Taillon B."/>
            <person name="Stella A."/>
            <person name="Solovyev V."/>
            <person name="Fawcett J.A."/>
            <person name="Sterck L."/>
            <person name="Vandepoele K."/>
            <person name="Grando S.M."/>
            <person name="Toppo S."/>
            <person name="Moser C."/>
            <person name="Lanchbury J."/>
            <person name="Bogden R."/>
            <person name="Skolnick M."/>
            <person name="Sgaramella V."/>
            <person name="Bhatnagar S.K."/>
            <person name="Fontana P."/>
            <person name="Gutin A."/>
            <person name="Van de Peer Y."/>
            <person name="Salamini F."/>
            <person name="Viola R."/>
        </authorList>
    </citation>
    <scope>NUCLEOTIDE SEQUENCE</scope>
</reference>
<name>A5BBU9_VITVI</name>
<gene>
    <name evidence="4" type="ORF">VITISV_032718</name>
</gene>
<dbReference type="AlphaFoldDB" id="A5BBU9"/>
<feature type="domain" description="Retrotransposon gag" evidence="3">
    <location>
        <begin position="196"/>
        <end position="280"/>
    </location>
</feature>
<proteinExistence type="predicted"/>
<feature type="region of interest" description="Disordered" evidence="1">
    <location>
        <begin position="314"/>
        <end position="343"/>
    </location>
</feature>
<evidence type="ECO:0000259" key="3">
    <source>
        <dbReference type="Pfam" id="PF03732"/>
    </source>
</evidence>
<protein>
    <recommendedName>
        <fullName evidence="3">Retrotransposon gag domain-containing protein</fullName>
    </recommendedName>
</protein>
<evidence type="ECO:0000313" key="4">
    <source>
        <dbReference type="EMBL" id="CAN83074.1"/>
    </source>
</evidence>
<dbReference type="InterPro" id="IPR005162">
    <property type="entry name" value="Retrotrans_gag_dom"/>
</dbReference>
<keyword evidence="2" id="KW-0472">Membrane</keyword>
<dbReference type="EMBL" id="AM453845">
    <property type="protein sequence ID" value="CAN83074.1"/>
    <property type="molecule type" value="Genomic_DNA"/>
</dbReference>
<feature type="transmembrane region" description="Helical" evidence="2">
    <location>
        <begin position="7"/>
        <end position="31"/>
    </location>
</feature>